<dbReference type="InterPro" id="IPR012334">
    <property type="entry name" value="Pectin_lyas_fold"/>
</dbReference>
<evidence type="ECO:0000256" key="2">
    <source>
        <dbReference type="SAM" id="Phobius"/>
    </source>
</evidence>
<proteinExistence type="predicted"/>
<dbReference type="InterPro" id="IPR039448">
    <property type="entry name" value="Beta_helix"/>
</dbReference>
<dbReference type="Pfam" id="PF13229">
    <property type="entry name" value="Beta_helix"/>
    <property type="match status" value="1"/>
</dbReference>
<reference evidence="4 5" key="1">
    <citation type="submission" date="2023-07" db="EMBL/GenBank/DDBJ databases">
        <title>Closed genome sequence of Methanosarcinaceae archaeon Am2.</title>
        <authorList>
            <person name="Poehlein A."/>
            <person name="Protasov E."/>
            <person name="Platt K."/>
            <person name="Reeh H."/>
            <person name="Daniel R."/>
            <person name="Brune A."/>
        </authorList>
    </citation>
    <scope>NUCLEOTIDE SEQUENCE [LARGE SCALE GENOMIC DNA]</scope>
    <source>
        <strain evidence="4 5">Am2</strain>
    </source>
</reference>
<feature type="region of interest" description="Disordered" evidence="1">
    <location>
        <begin position="389"/>
        <end position="442"/>
    </location>
</feature>
<keyword evidence="2" id="KW-1133">Transmembrane helix</keyword>
<dbReference type="InterPro" id="IPR011050">
    <property type="entry name" value="Pectin_lyase_fold/virulence"/>
</dbReference>
<keyword evidence="2" id="KW-0472">Membrane</keyword>
<feature type="domain" description="Right handed beta helix" evidence="3">
    <location>
        <begin position="99"/>
        <end position="215"/>
    </location>
</feature>
<name>A0AA96V5N2_9EURY</name>
<dbReference type="Proteomes" id="UP001304970">
    <property type="component" value="Chromosome"/>
</dbReference>
<protein>
    <recommendedName>
        <fullName evidence="3">Right handed beta helix domain-containing protein</fullName>
    </recommendedName>
</protein>
<keyword evidence="2" id="KW-0812">Transmembrane</keyword>
<dbReference type="AlphaFoldDB" id="A0AA96V5N2"/>
<accession>A0AA96V5N2</accession>
<evidence type="ECO:0000259" key="3">
    <source>
        <dbReference type="Pfam" id="PF13229"/>
    </source>
</evidence>
<gene>
    <name evidence="4" type="ORF">MsAm2_03500</name>
</gene>
<keyword evidence="5" id="KW-1185">Reference proteome</keyword>
<sequence>MTKKRIRFAFLFWLTILILTETAAALDGDGSPENPYIISANEDLSGWTPDESDHIRIENMELLNETLTKALAGSTIYLVNGTYTISQYLISRDGITVTNIPGEVPVIQLTSKSNGFQITGNNTVIKNVTLDGNGIADYGFRARTTSGLIFDNVTAINMVKTAFDFNRVVDSSFTNLTAKDNGGFGITIAQGINLTVTGTTENNSWGGINVNNQEFGNDADIGTDKVNFTGVVNSEELMIILEEYNLTNTTDLVLENVNGPAGIDILNDSILISNDNGIWNSGKLIVKKYHILNPTNGAEESGQILSGILGKTNFNGGNKIYVPPGTYFIEDFVDPENIELILHEEARIIETLGEGGGIGDDDVIIDIEEISSSGGFGKAAVFDTVLEEMTENDPSDDSKNNTTPENGKENEFGSNISESSTSLPSAANQESEDNSSVNSKTKWSTYGKKIPTSIAIFILIVAAAVYAYYNLKPKDPGLKN</sequence>
<dbReference type="EMBL" id="CP131061">
    <property type="protein sequence ID" value="WNY26578.1"/>
    <property type="molecule type" value="Genomic_DNA"/>
</dbReference>
<dbReference type="Gene3D" id="2.160.20.10">
    <property type="entry name" value="Single-stranded right-handed beta-helix, Pectin lyase-like"/>
    <property type="match status" value="1"/>
</dbReference>
<evidence type="ECO:0000313" key="5">
    <source>
        <dbReference type="Proteomes" id="UP001304970"/>
    </source>
</evidence>
<dbReference type="SUPFAM" id="SSF51126">
    <property type="entry name" value="Pectin lyase-like"/>
    <property type="match status" value="1"/>
</dbReference>
<organism evidence="4 5">
    <name type="scientific">Methanolapillus ohkumae</name>
    <dbReference type="NCBI Taxonomy" id="3028298"/>
    <lineage>
        <taxon>Archaea</taxon>
        <taxon>Methanobacteriati</taxon>
        <taxon>Methanobacteriota</taxon>
        <taxon>Stenosarchaea group</taxon>
        <taxon>Methanomicrobia</taxon>
        <taxon>Methanosarcinales</taxon>
        <taxon>Methanosarcinaceae</taxon>
        <taxon>Methanolapillus</taxon>
    </lineage>
</organism>
<feature type="transmembrane region" description="Helical" evidence="2">
    <location>
        <begin position="450"/>
        <end position="469"/>
    </location>
</feature>
<evidence type="ECO:0000256" key="1">
    <source>
        <dbReference type="SAM" id="MobiDB-lite"/>
    </source>
</evidence>
<evidence type="ECO:0000313" key="4">
    <source>
        <dbReference type="EMBL" id="WNY26578.1"/>
    </source>
</evidence>
<feature type="compositionally biased region" description="Polar residues" evidence="1">
    <location>
        <begin position="412"/>
        <end position="442"/>
    </location>
</feature>